<dbReference type="RefSeq" id="XP_068356377.1">
    <property type="nucleotide sequence ID" value="XM_068506785.1"/>
</dbReference>
<dbReference type="Pfam" id="PF03645">
    <property type="entry name" value="Tctex-1"/>
    <property type="match status" value="1"/>
</dbReference>
<accession>A0A1J4JVS3</accession>
<dbReference type="InterPro" id="IPR038586">
    <property type="entry name" value="Tctex-1-like_sf"/>
</dbReference>
<evidence type="ECO:0000313" key="1">
    <source>
        <dbReference type="EMBL" id="OHT03241.1"/>
    </source>
</evidence>
<name>A0A1J4JVS3_9EUKA</name>
<dbReference type="AlphaFoldDB" id="A0A1J4JVS3"/>
<dbReference type="GO" id="GO:0045505">
    <property type="term" value="F:dynein intermediate chain binding"/>
    <property type="evidence" value="ECO:0007669"/>
    <property type="project" value="TreeGrafter"/>
</dbReference>
<organism evidence="1 2">
    <name type="scientific">Tritrichomonas foetus</name>
    <dbReference type="NCBI Taxonomy" id="1144522"/>
    <lineage>
        <taxon>Eukaryota</taxon>
        <taxon>Metamonada</taxon>
        <taxon>Parabasalia</taxon>
        <taxon>Tritrichomonadida</taxon>
        <taxon>Tritrichomonadidae</taxon>
        <taxon>Tritrichomonas</taxon>
    </lineage>
</organism>
<dbReference type="Proteomes" id="UP000179807">
    <property type="component" value="Unassembled WGS sequence"/>
</dbReference>
<sequence>MEDSNQQQQLKAGPQFENKFKVLEAQQIIKNQLAESLSKQTYVPEAVSQTAREIVEAIKAKLKEVLPPQYKLIVQVLLGEQRGQGIAMGFRGFWDNDTDNFARETFTNDSIFAVGIAYALYSY</sequence>
<dbReference type="GeneID" id="94841489"/>
<dbReference type="EMBL" id="MLAK01000835">
    <property type="protein sequence ID" value="OHT03241.1"/>
    <property type="molecule type" value="Genomic_DNA"/>
</dbReference>
<dbReference type="PANTHER" id="PTHR21255:SF7">
    <property type="entry name" value="DYNEIN LIGHT CHAIN TCTEX-TYPE PROTEIN 2B"/>
    <property type="match status" value="1"/>
</dbReference>
<comment type="caution">
    <text evidence="1">The sequence shown here is derived from an EMBL/GenBank/DDBJ whole genome shotgun (WGS) entry which is preliminary data.</text>
</comment>
<proteinExistence type="predicted"/>
<protein>
    <submittedName>
        <fullName evidence="1">Tctex-1 family protein</fullName>
    </submittedName>
</protein>
<dbReference type="InterPro" id="IPR005334">
    <property type="entry name" value="Tctex-1-like"/>
</dbReference>
<reference evidence="1" key="1">
    <citation type="submission" date="2016-10" db="EMBL/GenBank/DDBJ databases">
        <authorList>
            <person name="Benchimol M."/>
            <person name="Almeida L.G."/>
            <person name="Vasconcelos A.T."/>
            <person name="Perreira-Neves A."/>
            <person name="Rosa I.A."/>
            <person name="Tasca T."/>
            <person name="Bogo M.R."/>
            <person name="de Souza W."/>
        </authorList>
    </citation>
    <scope>NUCLEOTIDE SEQUENCE [LARGE SCALE GENOMIC DNA]</scope>
    <source>
        <strain evidence="1">K</strain>
    </source>
</reference>
<dbReference type="PANTHER" id="PTHR21255">
    <property type="entry name" value="T-COMPLEX-ASSOCIATED-TESTIS-EXPRESSED 1/ DYNEIN LIGHT CHAIN"/>
    <property type="match status" value="1"/>
</dbReference>
<evidence type="ECO:0000313" key="2">
    <source>
        <dbReference type="Proteomes" id="UP000179807"/>
    </source>
</evidence>
<gene>
    <name evidence="1" type="ORF">TRFO_29432</name>
</gene>
<dbReference type="Gene3D" id="3.30.1140.40">
    <property type="entry name" value="Tctex-1"/>
    <property type="match status" value="1"/>
</dbReference>
<dbReference type="GO" id="GO:0007018">
    <property type="term" value="P:microtubule-based movement"/>
    <property type="evidence" value="ECO:0007669"/>
    <property type="project" value="TreeGrafter"/>
</dbReference>
<keyword evidence="2" id="KW-1185">Reference proteome</keyword>
<dbReference type="VEuPathDB" id="TrichDB:TRFO_29432"/>
<dbReference type="CDD" id="cd21459">
    <property type="entry name" value="DLC-like_TCTEX1D2"/>
    <property type="match status" value="1"/>
</dbReference>
<dbReference type="OrthoDB" id="10260741at2759"/>
<dbReference type="GO" id="GO:0005737">
    <property type="term" value="C:cytoplasm"/>
    <property type="evidence" value="ECO:0007669"/>
    <property type="project" value="TreeGrafter"/>
</dbReference>
<dbReference type="GO" id="GO:0005868">
    <property type="term" value="C:cytoplasmic dynein complex"/>
    <property type="evidence" value="ECO:0007669"/>
    <property type="project" value="TreeGrafter"/>
</dbReference>